<dbReference type="AlphaFoldDB" id="A0A165HYZ1"/>
<keyword evidence="2" id="KW-1185">Reference proteome</keyword>
<proteinExistence type="predicted"/>
<protein>
    <submittedName>
        <fullName evidence="1">Uncharacterized protein</fullName>
    </submittedName>
</protein>
<accession>A0A165HYZ1</accession>
<evidence type="ECO:0000313" key="1">
    <source>
        <dbReference type="EMBL" id="KZT59928.1"/>
    </source>
</evidence>
<dbReference type="Proteomes" id="UP000076842">
    <property type="component" value="Unassembled WGS sequence"/>
</dbReference>
<dbReference type="InParanoid" id="A0A165HYZ1"/>
<name>A0A165HYZ1_9BASI</name>
<organism evidence="1 2">
    <name type="scientific">Calocera cornea HHB12733</name>
    <dbReference type="NCBI Taxonomy" id="1353952"/>
    <lineage>
        <taxon>Eukaryota</taxon>
        <taxon>Fungi</taxon>
        <taxon>Dikarya</taxon>
        <taxon>Basidiomycota</taxon>
        <taxon>Agaricomycotina</taxon>
        <taxon>Dacrymycetes</taxon>
        <taxon>Dacrymycetales</taxon>
        <taxon>Dacrymycetaceae</taxon>
        <taxon>Calocera</taxon>
    </lineage>
</organism>
<gene>
    <name evidence="1" type="ORF">CALCODRAFT_155759</name>
</gene>
<sequence>MCYNFPRIHRASPTQDGSSQLSVEVVSHLGWESSLRNAKLSAPQQIVQHTSFMPTPYCTSPHSMQGGCAFLPRVQMPGLQGRRDYVSAGAARGVPYDLRPTRARQTLHAICTDGVELRRTKNADRTLFVMLFILGDKDVNNMIVLLHRLCSYSCLDCRYGMITS</sequence>
<dbReference type="EMBL" id="KV423935">
    <property type="protein sequence ID" value="KZT59928.1"/>
    <property type="molecule type" value="Genomic_DNA"/>
</dbReference>
<reference evidence="1 2" key="1">
    <citation type="journal article" date="2016" name="Mol. Biol. Evol.">
        <title>Comparative Genomics of Early-Diverging Mushroom-Forming Fungi Provides Insights into the Origins of Lignocellulose Decay Capabilities.</title>
        <authorList>
            <person name="Nagy L.G."/>
            <person name="Riley R."/>
            <person name="Tritt A."/>
            <person name="Adam C."/>
            <person name="Daum C."/>
            <person name="Floudas D."/>
            <person name="Sun H."/>
            <person name="Yadav J.S."/>
            <person name="Pangilinan J."/>
            <person name="Larsson K.H."/>
            <person name="Matsuura K."/>
            <person name="Barry K."/>
            <person name="Labutti K."/>
            <person name="Kuo R."/>
            <person name="Ohm R.A."/>
            <person name="Bhattacharya S.S."/>
            <person name="Shirouzu T."/>
            <person name="Yoshinaga Y."/>
            <person name="Martin F.M."/>
            <person name="Grigoriev I.V."/>
            <person name="Hibbett D.S."/>
        </authorList>
    </citation>
    <scope>NUCLEOTIDE SEQUENCE [LARGE SCALE GENOMIC DNA]</scope>
    <source>
        <strain evidence="1 2">HHB12733</strain>
    </source>
</reference>
<evidence type="ECO:0000313" key="2">
    <source>
        <dbReference type="Proteomes" id="UP000076842"/>
    </source>
</evidence>